<keyword evidence="3" id="KW-1185">Reference proteome</keyword>
<organism evidence="2 3">
    <name type="scientific">Dictyobacter vulcani</name>
    <dbReference type="NCBI Taxonomy" id="2607529"/>
    <lineage>
        <taxon>Bacteria</taxon>
        <taxon>Bacillati</taxon>
        <taxon>Chloroflexota</taxon>
        <taxon>Ktedonobacteria</taxon>
        <taxon>Ktedonobacterales</taxon>
        <taxon>Dictyobacteraceae</taxon>
        <taxon>Dictyobacter</taxon>
    </lineage>
</organism>
<proteinExistence type="predicted"/>
<gene>
    <name evidence="2" type="ORF">KDW_44260</name>
</gene>
<dbReference type="AlphaFoldDB" id="A0A5J4KLF6"/>
<evidence type="ECO:0000256" key="1">
    <source>
        <dbReference type="SAM" id="Phobius"/>
    </source>
</evidence>
<evidence type="ECO:0000313" key="3">
    <source>
        <dbReference type="Proteomes" id="UP000326912"/>
    </source>
</evidence>
<sequence length="94" mass="10816">MTERAGLFYYIDSGLRKDNDGSTLSTAISYLCVFTFIINLFQTFSCSHDRVKELPFSIYGQPLYAPLERVAVAHMSIWEYQNTEFIVISVMEQS</sequence>
<keyword evidence="1" id="KW-0812">Transmembrane</keyword>
<dbReference type="EMBL" id="BKZW01000002">
    <property type="protein sequence ID" value="GER90264.1"/>
    <property type="molecule type" value="Genomic_DNA"/>
</dbReference>
<feature type="transmembrane region" description="Helical" evidence="1">
    <location>
        <begin position="21"/>
        <end position="41"/>
    </location>
</feature>
<evidence type="ECO:0000313" key="2">
    <source>
        <dbReference type="EMBL" id="GER90264.1"/>
    </source>
</evidence>
<dbReference type="Proteomes" id="UP000326912">
    <property type="component" value="Unassembled WGS sequence"/>
</dbReference>
<reference evidence="2 3" key="1">
    <citation type="submission" date="2019-10" db="EMBL/GenBank/DDBJ databases">
        <title>Dictyobacter vulcani sp. nov., within the class Ktedonobacteria, isolated from soil of volcanic Mt. Zao.</title>
        <authorList>
            <person name="Zheng Y."/>
            <person name="Wang C.M."/>
            <person name="Sakai Y."/>
            <person name="Abe K."/>
            <person name="Yokota A."/>
            <person name="Yabe S."/>
        </authorList>
    </citation>
    <scope>NUCLEOTIDE SEQUENCE [LARGE SCALE GENOMIC DNA]</scope>
    <source>
        <strain evidence="2 3">W12</strain>
    </source>
</reference>
<keyword evidence="1" id="KW-0472">Membrane</keyword>
<comment type="caution">
    <text evidence="2">The sequence shown here is derived from an EMBL/GenBank/DDBJ whole genome shotgun (WGS) entry which is preliminary data.</text>
</comment>
<keyword evidence="1" id="KW-1133">Transmembrane helix</keyword>
<protein>
    <submittedName>
        <fullName evidence="2">Uncharacterized protein</fullName>
    </submittedName>
</protein>
<accession>A0A5J4KLF6</accession>
<name>A0A5J4KLF6_9CHLR</name>